<dbReference type="Gene3D" id="2.30.30.60">
    <property type="match status" value="1"/>
</dbReference>
<comment type="caution">
    <text evidence="11">The sequence shown here is derived from an EMBL/GenBank/DDBJ whole genome shotgun (WGS) entry which is preliminary data.</text>
</comment>
<keyword evidence="3" id="KW-1003">Cell membrane</keyword>
<feature type="transmembrane region" description="Helical" evidence="8">
    <location>
        <begin position="493"/>
        <end position="519"/>
    </location>
</feature>
<name>A0A3A9JG86_9PROT</name>
<organism evidence="11 14">
    <name type="scientific">Teichococcus wenyumeiae</name>
    <dbReference type="NCBI Taxonomy" id="2478470"/>
    <lineage>
        <taxon>Bacteria</taxon>
        <taxon>Pseudomonadati</taxon>
        <taxon>Pseudomonadota</taxon>
        <taxon>Alphaproteobacteria</taxon>
        <taxon>Acetobacterales</taxon>
        <taxon>Roseomonadaceae</taxon>
        <taxon>Roseomonas</taxon>
    </lineage>
</organism>
<evidence type="ECO:0000256" key="3">
    <source>
        <dbReference type="ARBA" id="ARBA00022475"/>
    </source>
</evidence>
<evidence type="ECO:0000256" key="7">
    <source>
        <dbReference type="SAM" id="MobiDB-lite"/>
    </source>
</evidence>
<feature type="transmembrane region" description="Helical" evidence="8">
    <location>
        <begin position="224"/>
        <end position="240"/>
    </location>
</feature>
<evidence type="ECO:0000256" key="9">
    <source>
        <dbReference type="SAM" id="SignalP"/>
    </source>
</evidence>
<evidence type="ECO:0000256" key="1">
    <source>
        <dbReference type="ARBA" id="ARBA00004651"/>
    </source>
</evidence>
<dbReference type="SUPFAM" id="SSF82861">
    <property type="entry name" value="Mechanosensitive channel protein MscS (YggB), transmembrane region"/>
    <property type="match status" value="1"/>
</dbReference>
<feature type="transmembrane region" description="Helical" evidence="8">
    <location>
        <begin position="322"/>
        <end position="343"/>
    </location>
</feature>
<dbReference type="InterPro" id="IPR006685">
    <property type="entry name" value="MscS_channel_2nd"/>
</dbReference>
<dbReference type="AlphaFoldDB" id="A0A3A9JG86"/>
<dbReference type="PANTHER" id="PTHR30460:SF0">
    <property type="entry name" value="MODERATE CONDUCTANCE MECHANOSENSITIVE CHANNEL YBIO"/>
    <property type="match status" value="1"/>
</dbReference>
<dbReference type="FunCoup" id="A0A3A9JG86">
    <property type="interactions" value="28"/>
</dbReference>
<feature type="transmembrane region" description="Helical" evidence="8">
    <location>
        <begin position="455"/>
        <end position="473"/>
    </location>
</feature>
<keyword evidence="9" id="KW-0732">Signal</keyword>
<evidence type="ECO:0000256" key="8">
    <source>
        <dbReference type="SAM" id="Phobius"/>
    </source>
</evidence>
<dbReference type="SUPFAM" id="SSF50182">
    <property type="entry name" value="Sm-like ribonucleoproteins"/>
    <property type="match status" value="1"/>
</dbReference>
<reference evidence="11 14" key="1">
    <citation type="submission" date="2018-09" db="EMBL/GenBank/DDBJ databases">
        <title>Roseomonas sp. nov., isolated from feces of Tibetan antelopes in the Qinghai-Tibet plateau, China.</title>
        <authorList>
            <person name="Tian Z."/>
        </authorList>
    </citation>
    <scope>NUCLEOTIDE SEQUENCE [LARGE SCALE GENOMIC DNA]</scope>
    <source>
        <strain evidence="12 13">Z23</strain>
        <strain evidence="11 14">Z24</strain>
    </source>
</reference>
<keyword evidence="6 8" id="KW-0472">Membrane</keyword>
<dbReference type="InParanoid" id="A0A3A9JG86"/>
<keyword evidence="5 8" id="KW-1133">Transmembrane helix</keyword>
<dbReference type="GO" id="GO:0005886">
    <property type="term" value="C:plasma membrane"/>
    <property type="evidence" value="ECO:0007669"/>
    <property type="project" value="UniProtKB-SubCell"/>
</dbReference>
<evidence type="ECO:0000313" key="14">
    <source>
        <dbReference type="Proteomes" id="UP000278036"/>
    </source>
</evidence>
<feature type="transmembrane region" description="Helical" evidence="8">
    <location>
        <begin position="374"/>
        <end position="395"/>
    </location>
</feature>
<feature type="region of interest" description="Disordered" evidence="7">
    <location>
        <begin position="79"/>
        <end position="116"/>
    </location>
</feature>
<dbReference type="Proteomes" id="UP000278036">
    <property type="component" value="Unassembled WGS sequence"/>
</dbReference>
<feature type="transmembrane region" description="Helical" evidence="8">
    <location>
        <begin position="565"/>
        <end position="582"/>
    </location>
</feature>
<dbReference type="RefSeq" id="WP_120638769.1">
    <property type="nucleotide sequence ID" value="NZ_RAQU01000073.1"/>
</dbReference>
<dbReference type="GO" id="GO:0008381">
    <property type="term" value="F:mechanosensitive monoatomic ion channel activity"/>
    <property type="evidence" value="ECO:0007669"/>
    <property type="project" value="InterPro"/>
</dbReference>
<evidence type="ECO:0000256" key="5">
    <source>
        <dbReference type="ARBA" id="ARBA00022989"/>
    </source>
</evidence>
<feature type="compositionally biased region" description="Low complexity" evidence="7">
    <location>
        <begin position="79"/>
        <end position="103"/>
    </location>
</feature>
<dbReference type="Gene3D" id="1.10.287.1260">
    <property type="match status" value="1"/>
</dbReference>
<sequence>MLLLSLAGGLVSPAPALAQTAPAGAAAPAPETTPPPAAPDPVAALDGILATLRNDTSRAAFVADLEKLRSSLAARGAAASGGTAPAATPPDTAGTTTTTTPGKADADAKPVEEVPPEGGLLGAVAVGLTDVGKTVREQVTDGSIPARISAAAGQAETRLSNAFTSGNALGFLLWASTGWGLGLVLLYGLRMLPWLRPLPQGARFRADRRQRLWRNAGLDAARRLVPWVPAAVLMLAWPAILPRSGDSARLFLAVAVPFLVGSLVLRLGGPLLFLLGPLRGWHMVAYAERRIMPWIGALATLSVTSTMLRAPELRWTLGWDVAAVLTFLIDLTLGVVAVLFILYRRRGVQRLLSRRHTAHAEEKTKLHKLIVERLAANWHLLGLLIVGGHLISRLIGVGGGSFIGRAMLTVGALVVISAIAYAVSGGLARLAGVLHNGKGGLPRRLVWRYLGLARQAVRVLATLLIMVVGLRIWGVDAVAWVSGGIGLAIVRPILSIAAVLLVAWLVWATVDTAVDFALLPRENTTRARDHSTRVRTLLPLLRNFAFVVLVVLTVISILSNLGVNVALLLGGVSIFGVALGFGSQQLVQDVITGLFMLFEDTIAIGDTIDTGDRNGTVESLTIRTVRIRDGDGALHTIPFSQIKALKNRSRGLGVYTVKVVVGYDANLDRVMEVMKEVGQSLREDPQFSSDMLTGLEIWGVDQFTPDGITIMGGLKTRALKQWGVGRAFNLRLKQRFDQEGIPLTPPRPSLVLPPPPALKEMEADIGA</sequence>
<feature type="transmembrane region" description="Helical" evidence="8">
    <location>
        <begin position="291"/>
        <end position="310"/>
    </location>
</feature>
<feature type="transmembrane region" description="Helical" evidence="8">
    <location>
        <begin position="168"/>
        <end position="189"/>
    </location>
</feature>
<dbReference type="InterPro" id="IPR010920">
    <property type="entry name" value="LSM_dom_sf"/>
</dbReference>
<feature type="region of interest" description="Disordered" evidence="7">
    <location>
        <begin position="22"/>
        <end position="42"/>
    </location>
</feature>
<dbReference type="InterPro" id="IPR023408">
    <property type="entry name" value="MscS_beta-dom_sf"/>
</dbReference>
<gene>
    <name evidence="11" type="ORF">D6Z83_13215</name>
    <name evidence="12" type="ORF">EBE87_19995</name>
</gene>
<dbReference type="InterPro" id="IPR011066">
    <property type="entry name" value="MscS_channel_C_sf"/>
</dbReference>
<keyword evidence="13" id="KW-1185">Reference proteome</keyword>
<evidence type="ECO:0000256" key="6">
    <source>
        <dbReference type="ARBA" id="ARBA00023136"/>
    </source>
</evidence>
<evidence type="ECO:0000313" key="13">
    <source>
        <dbReference type="Proteomes" id="UP000274097"/>
    </source>
</evidence>
<evidence type="ECO:0000256" key="4">
    <source>
        <dbReference type="ARBA" id="ARBA00022692"/>
    </source>
</evidence>
<feature type="transmembrane region" description="Helical" evidence="8">
    <location>
        <begin position="407"/>
        <end position="434"/>
    </location>
</feature>
<evidence type="ECO:0000313" key="12">
    <source>
        <dbReference type="EMBL" id="RMI19437.1"/>
    </source>
</evidence>
<dbReference type="Pfam" id="PF00924">
    <property type="entry name" value="MS_channel_2nd"/>
    <property type="match status" value="1"/>
</dbReference>
<dbReference type="Proteomes" id="UP000274097">
    <property type="component" value="Unassembled WGS sequence"/>
</dbReference>
<feature type="transmembrane region" description="Helical" evidence="8">
    <location>
        <begin position="540"/>
        <end position="559"/>
    </location>
</feature>
<comment type="similarity">
    <text evidence="2">Belongs to the MscS (TC 1.A.23) family.</text>
</comment>
<dbReference type="PANTHER" id="PTHR30460">
    <property type="entry name" value="MODERATE CONDUCTANCE MECHANOSENSITIVE CHANNEL YBIO"/>
    <property type="match status" value="1"/>
</dbReference>
<evidence type="ECO:0000259" key="10">
    <source>
        <dbReference type="Pfam" id="PF00924"/>
    </source>
</evidence>
<evidence type="ECO:0000256" key="2">
    <source>
        <dbReference type="ARBA" id="ARBA00008017"/>
    </source>
</evidence>
<accession>A0A3A9JG86</accession>
<dbReference type="EMBL" id="RAQU01000073">
    <property type="protein sequence ID" value="RKK03703.1"/>
    <property type="molecule type" value="Genomic_DNA"/>
</dbReference>
<dbReference type="Gene3D" id="3.30.70.100">
    <property type="match status" value="1"/>
</dbReference>
<comment type="subcellular location">
    <subcellularLocation>
        <location evidence="1">Cell membrane</location>
        <topology evidence="1">Multi-pass membrane protein</topology>
    </subcellularLocation>
</comment>
<feature type="chain" id="PRO_5017179227" description="Mechanosensitive ion channel MscS domain-containing protein" evidence="9">
    <location>
        <begin position="19"/>
        <end position="767"/>
    </location>
</feature>
<feature type="domain" description="Mechanosensitive ion channel MscS" evidence="10">
    <location>
        <begin position="586"/>
        <end position="647"/>
    </location>
</feature>
<protein>
    <recommendedName>
        <fullName evidence="10">Mechanosensitive ion channel MscS domain-containing protein</fullName>
    </recommendedName>
</protein>
<dbReference type="OrthoDB" id="9814206at2"/>
<proteinExistence type="inferred from homology"/>
<feature type="signal peptide" evidence="9">
    <location>
        <begin position="1"/>
        <end position="18"/>
    </location>
</feature>
<feature type="transmembrane region" description="Helical" evidence="8">
    <location>
        <begin position="252"/>
        <end position="275"/>
    </location>
</feature>
<keyword evidence="4 8" id="KW-0812">Transmembrane</keyword>
<evidence type="ECO:0000313" key="11">
    <source>
        <dbReference type="EMBL" id="RKK03703.1"/>
    </source>
</evidence>
<dbReference type="SUPFAM" id="SSF82689">
    <property type="entry name" value="Mechanosensitive channel protein MscS (YggB), C-terminal domain"/>
    <property type="match status" value="1"/>
</dbReference>
<dbReference type="InterPro" id="IPR011014">
    <property type="entry name" value="MscS_channel_TM-2"/>
</dbReference>
<dbReference type="InterPro" id="IPR045276">
    <property type="entry name" value="YbiO_bact"/>
</dbReference>
<dbReference type="EMBL" id="RFLX01000019">
    <property type="protein sequence ID" value="RMI19437.1"/>
    <property type="molecule type" value="Genomic_DNA"/>
</dbReference>